<dbReference type="Proteomes" id="UP000275385">
    <property type="component" value="Unassembled WGS sequence"/>
</dbReference>
<gene>
    <name evidence="3" type="ORF">DL546_006526</name>
</gene>
<dbReference type="OrthoDB" id="4062651at2759"/>
<dbReference type="GO" id="GO:0005524">
    <property type="term" value="F:ATP binding"/>
    <property type="evidence" value="ECO:0007669"/>
    <property type="project" value="InterPro"/>
</dbReference>
<keyword evidence="4" id="KW-1185">Reference proteome</keyword>
<accession>A0A420Y5H3</accession>
<evidence type="ECO:0000313" key="4">
    <source>
        <dbReference type="Proteomes" id="UP000275385"/>
    </source>
</evidence>
<dbReference type="EMBL" id="QVQW01000047">
    <property type="protein sequence ID" value="RKU43132.1"/>
    <property type="molecule type" value="Genomic_DNA"/>
</dbReference>
<dbReference type="AlphaFoldDB" id="A0A420Y5H3"/>
<feature type="compositionally biased region" description="Basic residues" evidence="1">
    <location>
        <begin position="62"/>
        <end position="73"/>
    </location>
</feature>
<evidence type="ECO:0000259" key="2">
    <source>
        <dbReference type="PROSITE" id="PS50011"/>
    </source>
</evidence>
<sequence>MATDQKFLALQKRQTDYFALWRNGSHLILDYDHHDRRAVLETIVHPKPGPWQGLRRTTQHNGVRRRPARHQPARRQSNAGPSQTREKADSAVDRLAKRIEVGGFKVVKTLGWGGLGVVALVEAWEGGVEGRGEKVQVVAKVDLHGGKYGHLLRKEKKSHVAMAGSMHVVRRVVLAGKEESGDGKVWKQDAYYTGESAFGRQIPTTRWVPSLLSMDEEIGEVYKAMKLADENDEMRKRLDASKSMLFIEYMPRGDLDKYIKKAVAMGVRFPDRVLWQILECLFKACIAMAWPERFRPQGADAENNNVPMTSEDHESCERKQPLNGVCSTMVHFDLDPMNILVGDYDAGEHNMVPRVKVGDLGLAEMIDWDFRHNAYAMWALRKVGKLDIYTPEQFTEEWDHVENAPIAMRHAMTKTTAGNYHWWTNLYQVGQVMWQLITRCHLEFPPHPELFNDKWDDGGPVNSWSYGTYLLDERFAHVDRQLISLVVDCLKHDARDRPTMTTIDAWMVLKVRNAPPMTPEEEQTVQRFCQFMFCDPKPPPRAPDPVPPMPQQTPWAFSPSRPGAFSPKLSTPPRHLQRNPLSPARMKSQSRIVSPSTNSLYGLSFKKGASKLAFNPVPINAHTAARQEINAEQRQGNNAGAGPATVAAGTAAFPAAHRGPVGPPAMDDERIRELNRIGRNPLARTKWLYRQRAAEMLNFF</sequence>
<dbReference type="InterPro" id="IPR053083">
    <property type="entry name" value="TF_kinase-domain_protein"/>
</dbReference>
<protein>
    <recommendedName>
        <fullName evidence="2">Protein kinase domain-containing protein</fullName>
    </recommendedName>
</protein>
<proteinExistence type="predicted"/>
<dbReference type="PROSITE" id="PS50011">
    <property type="entry name" value="PROTEIN_KINASE_DOM"/>
    <property type="match status" value="1"/>
</dbReference>
<dbReference type="Gene3D" id="1.10.510.10">
    <property type="entry name" value="Transferase(Phosphotransferase) domain 1"/>
    <property type="match status" value="1"/>
</dbReference>
<organism evidence="3 4">
    <name type="scientific">Coniochaeta pulveracea</name>
    <dbReference type="NCBI Taxonomy" id="177199"/>
    <lineage>
        <taxon>Eukaryota</taxon>
        <taxon>Fungi</taxon>
        <taxon>Dikarya</taxon>
        <taxon>Ascomycota</taxon>
        <taxon>Pezizomycotina</taxon>
        <taxon>Sordariomycetes</taxon>
        <taxon>Sordariomycetidae</taxon>
        <taxon>Coniochaetales</taxon>
        <taxon>Coniochaetaceae</taxon>
        <taxon>Coniochaeta</taxon>
    </lineage>
</organism>
<dbReference type="SUPFAM" id="SSF56112">
    <property type="entry name" value="Protein kinase-like (PK-like)"/>
    <property type="match status" value="1"/>
</dbReference>
<feature type="domain" description="Protein kinase" evidence="2">
    <location>
        <begin position="104"/>
        <end position="507"/>
    </location>
</feature>
<evidence type="ECO:0000313" key="3">
    <source>
        <dbReference type="EMBL" id="RKU43132.1"/>
    </source>
</evidence>
<dbReference type="STRING" id="177199.A0A420Y5H3"/>
<feature type="region of interest" description="Disordered" evidence="1">
    <location>
        <begin position="559"/>
        <end position="593"/>
    </location>
</feature>
<dbReference type="PANTHER" id="PTHR44305:SF24">
    <property type="entry name" value="TYROSINE-PROTEIN KINASE C03B1.5-RELATED"/>
    <property type="match status" value="1"/>
</dbReference>
<dbReference type="InterPro" id="IPR011009">
    <property type="entry name" value="Kinase-like_dom_sf"/>
</dbReference>
<dbReference type="InterPro" id="IPR000719">
    <property type="entry name" value="Prot_kinase_dom"/>
</dbReference>
<dbReference type="SMART" id="SM00220">
    <property type="entry name" value="S_TKc"/>
    <property type="match status" value="1"/>
</dbReference>
<feature type="region of interest" description="Disordered" evidence="1">
    <location>
        <begin position="46"/>
        <end position="90"/>
    </location>
</feature>
<dbReference type="PANTHER" id="PTHR44305">
    <property type="entry name" value="SI:DKEY-192D15.2-RELATED"/>
    <property type="match status" value="1"/>
</dbReference>
<evidence type="ECO:0000256" key="1">
    <source>
        <dbReference type="SAM" id="MobiDB-lite"/>
    </source>
</evidence>
<dbReference type="GO" id="GO:0004672">
    <property type="term" value="F:protein kinase activity"/>
    <property type="evidence" value="ECO:0007669"/>
    <property type="project" value="InterPro"/>
</dbReference>
<reference evidence="3 4" key="1">
    <citation type="submission" date="2018-08" db="EMBL/GenBank/DDBJ databases">
        <title>Draft genome of the lignicolous fungus Coniochaeta pulveracea.</title>
        <authorList>
            <person name="Borstlap C.J."/>
            <person name="De Witt R.N."/>
            <person name="Botha A."/>
            <person name="Volschenk H."/>
        </authorList>
    </citation>
    <scope>NUCLEOTIDE SEQUENCE [LARGE SCALE GENOMIC DNA]</scope>
    <source>
        <strain evidence="3 4">CAB683</strain>
    </source>
</reference>
<comment type="caution">
    <text evidence="3">The sequence shown here is derived from an EMBL/GenBank/DDBJ whole genome shotgun (WGS) entry which is preliminary data.</text>
</comment>
<name>A0A420Y5H3_9PEZI</name>